<dbReference type="Proteomes" id="UP001530400">
    <property type="component" value="Unassembled WGS sequence"/>
</dbReference>
<evidence type="ECO:0000313" key="3">
    <source>
        <dbReference type="EMBL" id="KAL3776696.1"/>
    </source>
</evidence>
<feature type="signal peptide" evidence="2">
    <location>
        <begin position="1"/>
        <end position="25"/>
    </location>
</feature>
<accession>A0ABD3NNG2</accession>
<feature type="compositionally biased region" description="Basic residues" evidence="1">
    <location>
        <begin position="100"/>
        <end position="113"/>
    </location>
</feature>
<comment type="caution">
    <text evidence="3">The sequence shown here is derived from an EMBL/GenBank/DDBJ whole genome shotgun (WGS) entry which is preliminary data.</text>
</comment>
<evidence type="ECO:0000256" key="2">
    <source>
        <dbReference type="SAM" id="SignalP"/>
    </source>
</evidence>
<proteinExistence type="predicted"/>
<keyword evidence="4" id="KW-1185">Reference proteome</keyword>
<feature type="region of interest" description="Disordered" evidence="1">
    <location>
        <begin position="83"/>
        <end position="122"/>
    </location>
</feature>
<organism evidence="3 4">
    <name type="scientific">Cyclotella atomus</name>
    <dbReference type="NCBI Taxonomy" id="382360"/>
    <lineage>
        <taxon>Eukaryota</taxon>
        <taxon>Sar</taxon>
        <taxon>Stramenopiles</taxon>
        <taxon>Ochrophyta</taxon>
        <taxon>Bacillariophyta</taxon>
        <taxon>Coscinodiscophyceae</taxon>
        <taxon>Thalassiosirophycidae</taxon>
        <taxon>Stephanodiscales</taxon>
        <taxon>Stephanodiscaceae</taxon>
        <taxon>Cyclotella</taxon>
    </lineage>
</organism>
<sequence>MTPINRSIRLSLGGFLHTAIRLASAAAIPTITGFAIDSGLAAPRVELLHQSYHFGRQQYHIASLQNRLQQQRRILLILNESDTESDDGISSSSSRDVSRSKRSIARAGGRKPKVNNPPPPNKTDKGVLSLLKQWAAPILFTVLLFKFLFSGLFPSSSNYVYYSRSVYQSTTYMRDGNVETKRKETFQSNIPGLVEKSKDGVGTISIEDEIGEIDDELLDAFGIRGW</sequence>
<reference evidence="3 4" key="1">
    <citation type="submission" date="2024-10" db="EMBL/GenBank/DDBJ databases">
        <title>Updated reference genomes for cyclostephanoid diatoms.</title>
        <authorList>
            <person name="Roberts W.R."/>
            <person name="Alverson A.J."/>
        </authorList>
    </citation>
    <scope>NUCLEOTIDE SEQUENCE [LARGE SCALE GENOMIC DNA]</scope>
    <source>
        <strain evidence="3 4">AJA010-31</strain>
    </source>
</reference>
<dbReference type="AlphaFoldDB" id="A0ABD3NNG2"/>
<evidence type="ECO:0000313" key="4">
    <source>
        <dbReference type="Proteomes" id="UP001530400"/>
    </source>
</evidence>
<feature type="chain" id="PRO_5044896370" evidence="2">
    <location>
        <begin position="26"/>
        <end position="226"/>
    </location>
</feature>
<evidence type="ECO:0000256" key="1">
    <source>
        <dbReference type="SAM" id="MobiDB-lite"/>
    </source>
</evidence>
<gene>
    <name evidence="3" type="ORF">ACHAWO_003109</name>
</gene>
<protein>
    <submittedName>
        <fullName evidence="3">Uncharacterized protein</fullName>
    </submittedName>
</protein>
<keyword evidence="2" id="KW-0732">Signal</keyword>
<name>A0ABD3NNG2_9STRA</name>
<dbReference type="EMBL" id="JALLPJ020001086">
    <property type="protein sequence ID" value="KAL3776696.1"/>
    <property type="molecule type" value="Genomic_DNA"/>
</dbReference>